<dbReference type="NCBIfam" id="TIGR00254">
    <property type="entry name" value="GGDEF"/>
    <property type="match status" value="1"/>
</dbReference>
<dbReference type="PROSITE" id="PS50112">
    <property type="entry name" value="PAS"/>
    <property type="match status" value="1"/>
</dbReference>
<dbReference type="SUPFAM" id="SSF141868">
    <property type="entry name" value="EAL domain-like"/>
    <property type="match status" value="1"/>
</dbReference>
<dbReference type="Gene3D" id="3.30.450.20">
    <property type="entry name" value="PAS domain"/>
    <property type="match status" value="3"/>
</dbReference>
<dbReference type="InterPro" id="IPR035919">
    <property type="entry name" value="EAL_sf"/>
</dbReference>
<dbReference type="Pfam" id="PF00990">
    <property type="entry name" value="GGDEF"/>
    <property type="match status" value="1"/>
</dbReference>
<evidence type="ECO:0000313" key="5">
    <source>
        <dbReference type="EMBL" id="MET3614232.1"/>
    </source>
</evidence>
<name>A0ABV2J0F7_9HYPH</name>
<protein>
    <submittedName>
        <fullName evidence="5">Diguanylate cyclase (GGDEF)-like protein/PAS domain S-box-containing protein</fullName>
    </submittedName>
</protein>
<dbReference type="PROSITE" id="PS50113">
    <property type="entry name" value="PAC"/>
    <property type="match status" value="3"/>
</dbReference>
<dbReference type="CDD" id="cd00130">
    <property type="entry name" value="PAS"/>
    <property type="match status" value="2"/>
</dbReference>
<gene>
    <name evidence="5" type="ORF">ABID16_002569</name>
</gene>
<dbReference type="Pfam" id="PF08448">
    <property type="entry name" value="PAS_4"/>
    <property type="match status" value="1"/>
</dbReference>
<dbReference type="PROSITE" id="PS50887">
    <property type="entry name" value="GGDEF"/>
    <property type="match status" value="1"/>
</dbReference>
<evidence type="ECO:0000259" key="2">
    <source>
        <dbReference type="PROSITE" id="PS50113"/>
    </source>
</evidence>
<dbReference type="PANTHER" id="PTHR44757">
    <property type="entry name" value="DIGUANYLATE CYCLASE DGCP"/>
    <property type="match status" value="1"/>
</dbReference>
<feature type="domain" description="GGDEF" evidence="4">
    <location>
        <begin position="461"/>
        <end position="597"/>
    </location>
</feature>
<dbReference type="SMART" id="SM00267">
    <property type="entry name" value="GGDEF"/>
    <property type="match status" value="1"/>
</dbReference>
<dbReference type="EMBL" id="JBEPMB010000003">
    <property type="protein sequence ID" value="MET3614232.1"/>
    <property type="molecule type" value="Genomic_DNA"/>
</dbReference>
<dbReference type="InterPro" id="IPR001610">
    <property type="entry name" value="PAC"/>
</dbReference>
<dbReference type="CDD" id="cd01948">
    <property type="entry name" value="EAL"/>
    <property type="match status" value="1"/>
</dbReference>
<dbReference type="InterPro" id="IPR013656">
    <property type="entry name" value="PAS_4"/>
</dbReference>
<dbReference type="Gene3D" id="3.30.70.270">
    <property type="match status" value="1"/>
</dbReference>
<evidence type="ECO:0000259" key="3">
    <source>
        <dbReference type="PROSITE" id="PS50883"/>
    </source>
</evidence>
<sequence>MTDTTAPQEHLLRALIDCVPDYLFIKDVESRFVIANPAVSDDLGISSRDLIGKTDFDLHSRELATRFFADEQEVITTGNPKIDIEEFVVTPFGEKKWLTTSKLPLRDRQGNIIGVVGVCRDITQRRRAEEALMASEAQLLNALKIARAGHWVYDADLDQFTFNDNFYGLFRTTAEAVGGYVMRSADYAARFCHPEDASFVGSVTAQAIAATDPEFSVELEHRVIFGDGQPGWVAVRLFIAKDEAGRTVRSYGVNRDITGRKQNEIALAEAESRWNFALEGAGQGVWDHNLKNGTAYFSPMWRRMRGIGLNEPVDPSREAWFARVHPDDHERLQRETDQQNSGALAQNSFEYRERHRDGHYIWILSRGKPVEWMADGSVARIIGTDIDITSIKLAEAKAAEEKEQTYRKHLAALKKAQEATEAAHKLAESMARHDALTGLPNRRVFTEVLETLLERARHDSSDFAVMIVDLDRFKPVNDALGHAAGDDVLREVAARIRADSSESDTVARLGGDEFGIVVDSGASKRPAEDATALASRIIASLSQPIMIGDHSIEVGASVGISICPADGTDSDTVLRAADLAMYRAKEQGRGVYHIFSKGMEEALKERVQLEKDVRQAVVNGDILPYYQPLMHLQENRLVGFEVLARWRHPVRGDIGPNVFIPIVEKLGLIGDLTYDLMRRACKDAGDWPADLTIALNISPLHFTDPLLPIKLLAILSETGFPPHRLEIEVTESAFVTDFDAARTTLSALRDLGIKASLDDFGTGYSNLYSLRELHFDKIKIDRSFVQSMQKDKWSDKIVNSVIDLAKSLGVPVIAEGIEHFGEMDEIARRGGEFGQGYYFGKAMPAALAKAMANGRTANTSHREQGLR</sequence>
<proteinExistence type="predicted"/>
<dbReference type="Proteomes" id="UP001549047">
    <property type="component" value="Unassembled WGS sequence"/>
</dbReference>
<dbReference type="InterPro" id="IPR052155">
    <property type="entry name" value="Biofilm_reg_signaling"/>
</dbReference>
<evidence type="ECO:0000259" key="1">
    <source>
        <dbReference type="PROSITE" id="PS50112"/>
    </source>
</evidence>
<dbReference type="SMART" id="SM00052">
    <property type="entry name" value="EAL"/>
    <property type="match status" value="1"/>
</dbReference>
<dbReference type="SMART" id="SM00091">
    <property type="entry name" value="PAS"/>
    <property type="match status" value="3"/>
</dbReference>
<dbReference type="Gene3D" id="3.20.20.450">
    <property type="entry name" value="EAL domain"/>
    <property type="match status" value="1"/>
</dbReference>
<dbReference type="InterPro" id="IPR001633">
    <property type="entry name" value="EAL_dom"/>
</dbReference>
<feature type="domain" description="PAC" evidence="2">
    <location>
        <begin position="217"/>
        <end position="269"/>
    </location>
</feature>
<dbReference type="SUPFAM" id="SSF55073">
    <property type="entry name" value="Nucleotide cyclase"/>
    <property type="match status" value="1"/>
</dbReference>
<dbReference type="InterPro" id="IPR043128">
    <property type="entry name" value="Rev_trsase/Diguanyl_cyclase"/>
</dbReference>
<feature type="domain" description="PAS" evidence="1">
    <location>
        <begin position="8"/>
        <end position="54"/>
    </location>
</feature>
<dbReference type="Pfam" id="PF00563">
    <property type="entry name" value="EAL"/>
    <property type="match status" value="1"/>
</dbReference>
<dbReference type="PROSITE" id="PS50883">
    <property type="entry name" value="EAL"/>
    <property type="match status" value="1"/>
</dbReference>
<feature type="domain" description="PAC" evidence="2">
    <location>
        <begin position="347"/>
        <end position="400"/>
    </location>
</feature>
<comment type="caution">
    <text evidence="5">The sequence shown here is derived from an EMBL/GenBank/DDBJ whole genome shotgun (WGS) entry which is preliminary data.</text>
</comment>
<evidence type="ECO:0000313" key="6">
    <source>
        <dbReference type="Proteomes" id="UP001549047"/>
    </source>
</evidence>
<feature type="domain" description="EAL" evidence="3">
    <location>
        <begin position="606"/>
        <end position="856"/>
    </location>
</feature>
<dbReference type="InterPro" id="IPR035965">
    <property type="entry name" value="PAS-like_dom_sf"/>
</dbReference>
<dbReference type="InterPro" id="IPR029787">
    <property type="entry name" value="Nucleotide_cyclase"/>
</dbReference>
<feature type="domain" description="PAC" evidence="2">
    <location>
        <begin position="82"/>
        <end position="134"/>
    </location>
</feature>
<dbReference type="SUPFAM" id="SSF55785">
    <property type="entry name" value="PYP-like sensor domain (PAS domain)"/>
    <property type="match status" value="3"/>
</dbReference>
<dbReference type="Pfam" id="PF08447">
    <property type="entry name" value="PAS_3"/>
    <property type="match status" value="1"/>
</dbReference>
<dbReference type="InterPro" id="IPR000014">
    <property type="entry name" value="PAS"/>
</dbReference>
<dbReference type="CDD" id="cd01949">
    <property type="entry name" value="GGDEF"/>
    <property type="match status" value="1"/>
</dbReference>
<evidence type="ECO:0000259" key="4">
    <source>
        <dbReference type="PROSITE" id="PS50887"/>
    </source>
</evidence>
<reference evidence="5 6" key="1">
    <citation type="submission" date="2024-06" db="EMBL/GenBank/DDBJ databases">
        <title>Genomic Encyclopedia of Type Strains, Phase IV (KMG-IV): sequencing the most valuable type-strain genomes for metagenomic binning, comparative biology and taxonomic classification.</title>
        <authorList>
            <person name="Goeker M."/>
        </authorList>
    </citation>
    <scope>NUCLEOTIDE SEQUENCE [LARGE SCALE GENOMIC DNA]</scope>
    <source>
        <strain evidence="5 6">DSM 29780</strain>
    </source>
</reference>
<dbReference type="InterPro" id="IPR000160">
    <property type="entry name" value="GGDEF_dom"/>
</dbReference>
<dbReference type="PANTHER" id="PTHR44757:SF2">
    <property type="entry name" value="BIOFILM ARCHITECTURE MAINTENANCE PROTEIN MBAA"/>
    <property type="match status" value="1"/>
</dbReference>
<dbReference type="SMART" id="SM00086">
    <property type="entry name" value="PAC"/>
    <property type="match status" value="3"/>
</dbReference>
<dbReference type="InterPro" id="IPR000700">
    <property type="entry name" value="PAS-assoc_C"/>
</dbReference>
<keyword evidence="6" id="KW-1185">Reference proteome</keyword>
<accession>A0ABV2J0F7</accession>
<organism evidence="5 6">
    <name type="scientific">Rhizobium aquaticum</name>
    <dbReference type="NCBI Taxonomy" id="1549636"/>
    <lineage>
        <taxon>Bacteria</taxon>
        <taxon>Pseudomonadati</taxon>
        <taxon>Pseudomonadota</taxon>
        <taxon>Alphaproteobacteria</taxon>
        <taxon>Hyphomicrobiales</taxon>
        <taxon>Rhizobiaceae</taxon>
        <taxon>Rhizobium/Agrobacterium group</taxon>
        <taxon>Rhizobium</taxon>
    </lineage>
</organism>
<dbReference type="Gene3D" id="2.10.70.100">
    <property type="match status" value="1"/>
</dbReference>
<dbReference type="InterPro" id="IPR013655">
    <property type="entry name" value="PAS_fold_3"/>
</dbReference>
<dbReference type="NCBIfam" id="TIGR00229">
    <property type="entry name" value="sensory_box"/>
    <property type="match status" value="2"/>
</dbReference>
<dbReference type="RefSeq" id="WP_354556740.1">
    <property type="nucleotide sequence ID" value="NZ_JBEPMB010000003.1"/>
</dbReference>